<gene>
    <name evidence="1" type="ORF">L9F63_011512</name>
</gene>
<dbReference type="AlphaFoldDB" id="A0AAD8EPC2"/>
<protein>
    <submittedName>
        <fullName evidence="1">Uncharacterized protein</fullName>
    </submittedName>
</protein>
<sequence length="71" mass="7941">MRSHVATAYPGTADDDDCASVTTLDPKSREWLVCASQANYHSLAKLASENPRLAKLKQKIVVSYFLFNRHC</sequence>
<reference evidence="1" key="2">
    <citation type="submission" date="2023-05" db="EMBL/GenBank/DDBJ databases">
        <authorList>
            <person name="Fouks B."/>
        </authorList>
    </citation>
    <scope>NUCLEOTIDE SEQUENCE</scope>
    <source>
        <strain evidence="1">Stay&amp;Tobe</strain>
        <tissue evidence="1">Testes</tissue>
    </source>
</reference>
<dbReference type="EMBL" id="JASPKZ010001595">
    <property type="protein sequence ID" value="KAJ9597643.1"/>
    <property type="molecule type" value="Genomic_DNA"/>
</dbReference>
<proteinExistence type="predicted"/>
<feature type="non-terminal residue" evidence="1">
    <location>
        <position position="71"/>
    </location>
</feature>
<name>A0AAD8EPC2_DIPPU</name>
<organism evidence="1 2">
    <name type="scientific">Diploptera punctata</name>
    <name type="common">Pacific beetle cockroach</name>
    <dbReference type="NCBI Taxonomy" id="6984"/>
    <lineage>
        <taxon>Eukaryota</taxon>
        <taxon>Metazoa</taxon>
        <taxon>Ecdysozoa</taxon>
        <taxon>Arthropoda</taxon>
        <taxon>Hexapoda</taxon>
        <taxon>Insecta</taxon>
        <taxon>Pterygota</taxon>
        <taxon>Neoptera</taxon>
        <taxon>Polyneoptera</taxon>
        <taxon>Dictyoptera</taxon>
        <taxon>Blattodea</taxon>
        <taxon>Blaberoidea</taxon>
        <taxon>Blaberidae</taxon>
        <taxon>Diplopterinae</taxon>
        <taxon>Diploptera</taxon>
    </lineage>
</organism>
<feature type="non-terminal residue" evidence="1">
    <location>
        <position position="1"/>
    </location>
</feature>
<evidence type="ECO:0000313" key="1">
    <source>
        <dbReference type="EMBL" id="KAJ9597643.1"/>
    </source>
</evidence>
<keyword evidence="2" id="KW-1185">Reference proteome</keyword>
<accession>A0AAD8EPC2</accession>
<reference evidence="1" key="1">
    <citation type="journal article" date="2023" name="IScience">
        <title>Live-bearing cockroach genome reveals convergent evolutionary mechanisms linked to viviparity in insects and beyond.</title>
        <authorList>
            <person name="Fouks B."/>
            <person name="Harrison M.C."/>
            <person name="Mikhailova A.A."/>
            <person name="Marchal E."/>
            <person name="English S."/>
            <person name="Carruthers M."/>
            <person name="Jennings E.C."/>
            <person name="Chiamaka E.L."/>
            <person name="Frigard R.A."/>
            <person name="Pippel M."/>
            <person name="Attardo G.M."/>
            <person name="Benoit J.B."/>
            <person name="Bornberg-Bauer E."/>
            <person name="Tobe S.S."/>
        </authorList>
    </citation>
    <scope>NUCLEOTIDE SEQUENCE</scope>
    <source>
        <strain evidence="1">Stay&amp;Tobe</strain>
    </source>
</reference>
<evidence type="ECO:0000313" key="2">
    <source>
        <dbReference type="Proteomes" id="UP001233999"/>
    </source>
</evidence>
<dbReference type="Proteomes" id="UP001233999">
    <property type="component" value="Unassembled WGS sequence"/>
</dbReference>
<comment type="caution">
    <text evidence="1">The sequence shown here is derived from an EMBL/GenBank/DDBJ whole genome shotgun (WGS) entry which is preliminary data.</text>
</comment>